<protein>
    <submittedName>
        <fullName evidence="4">DNA-binding response regulator</fullName>
    </submittedName>
</protein>
<dbReference type="InterPro" id="IPR016032">
    <property type="entry name" value="Sig_transdc_resp-reg_C-effctor"/>
</dbReference>
<dbReference type="RefSeq" id="WP_128951536.1">
    <property type="nucleotide sequence ID" value="NZ_CP030053.1"/>
</dbReference>
<dbReference type="Proteomes" id="UP000290401">
    <property type="component" value="Unassembled WGS sequence"/>
</dbReference>
<evidence type="ECO:0000313" key="3">
    <source>
        <dbReference type="EMBL" id="QAU46801.1"/>
    </source>
</evidence>
<name>A0AAE5X120_9BRAD</name>
<feature type="domain" description="HTH luxR-type" evidence="2">
    <location>
        <begin position="127"/>
        <end position="192"/>
    </location>
</feature>
<evidence type="ECO:0000313" key="4">
    <source>
        <dbReference type="EMBL" id="RXH09061.1"/>
    </source>
</evidence>
<evidence type="ECO:0000259" key="2">
    <source>
        <dbReference type="PROSITE" id="PS50043"/>
    </source>
</evidence>
<dbReference type="AlphaFoldDB" id="A0AAE5X120"/>
<dbReference type="InterPro" id="IPR000792">
    <property type="entry name" value="Tscrpt_reg_LuxR_C"/>
</dbReference>
<dbReference type="SMART" id="SM00421">
    <property type="entry name" value="HTH_LUXR"/>
    <property type="match status" value="1"/>
</dbReference>
<dbReference type="EMBL" id="RDQZ01000027">
    <property type="protein sequence ID" value="RXH09061.1"/>
    <property type="molecule type" value="Genomic_DNA"/>
</dbReference>
<dbReference type="GO" id="GO:0003677">
    <property type="term" value="F:DNA binding"/>
    <property type="evidence" value="ECO:0007669"/>
    <property type="project" value="UniProtKB-KW"/>
</dbReference>
<proteinExistence type="predicted"/>
<dbReference type="PANTHER" id="PTHR43214">
    <property type="entry name" value="TWO-COMPONENT RESPONSE REGULATOR"/>
    <property type="match status" value="1"/>
</dbReference>
<dbReference type="CDD" id="cd06170">
    <property type="entry name" value="LuxR_C_like"/>
    <property type="match status" value="1"/>
</dbReference>
<evidence type="ECO:0000313" key="5">
    <source>
        <dbReference type="Proteomes" id="UP000288972"/>
    </source>
</evidence>
<dbReference type="EMBL" id="CP030053">
    <property type="protein sequence ID" value="QAU46801.1"/>
    <property type="molecule type" value="Genomic_DNA"/>
</dbReference>
<reference evidence="3 5" key="1">
    <citation type="submission" date="2018-06" db="EMBL/GenBank/DDBJ databases">
        <title>Comparative genomics of rhizobia nodulating Arachis hypogaea in China.</title>
        <authorList>
            <person name="Li Y."/>
        </authorList>
    </citation>
    <scope>NUCLEOTIDE SEQUENCE [LARGE SCALE GENOMIC DNA]</scope>
    <source>
        <strain evidence="3 5">CCBAU 51670</strain>
    </source>
</reference>
<keyword evidence="1 4" id="KW-0238">DNA-binding</keyword>
<dbReference type="GO" id="GO:0006355">
    <property type="term" value="P:regulation of DNA-templated transcription"/>
    <property type="evidence" value="ECO:0007669"/>
    <property type="project" value="InterPro"/>
</dbReference>
<sequence>MDQVVSDDARESGQLEQAVSAARGGIIFVDVDGQVVGMDSTAKQSLDGEVKQLDLPLRNEDARAVDCFVSAETVNIRGVPTPVCVVQEREPAERDSAIEAVLADTTSFARSIIDRIKTLTIAPSHTTEEDLDGITAREKEILGLICEGRSDIEMSDRLNLSQNTVRNHISSLYRKIGVHRRGAAILWARERGITAEILRSTRRERQPNDKRTPAR</sequence>
<keyword evidence="6" id="KW-1185">Reference proteome</keyword>
<dbReference type="InterPro" id="IPR036388">
    <property type="entry name" value="WH-like_DNA-bd_sf"/>
</dbReference>
<gene>
    <name evidence="4" type="ORF">EAS56_26995</name>
    <name evidence="3" type="ORF">XH91_16485</name>
</gene>
<dbReference type="Gene3D" id="1.10.10.10">
    <property type="entry name" value="Winged helix-like DNA-binding domain superfamily/Winged helix DNA-binding domain"/>
    <property type="match status" value="1"/>
</dbReference>
<evidence type="ECO:0000256" key="1">
    <source>
        <dbReference type="ARBA" id="ARBA00023125"/>
    </source>
</evidence>
<dbReference type="InterPro" id="IPR039420">
    <property type="entry name" value="WalR-like"/>
</dbReference>
<dbReference type="PROSITE" id="PS50043">
    <property type="entry name" value="HTH_LUXR_2"/>
    <property type="match status" value="1"/>
</dbReference>
<dbReference type="Pfam" id="PF00196">
    <property type="entry name" value="GerE"/>
    <property type="match status" value="1"/>
</dbReference>
<reference evidence="4 6" key="2">
    <citation type="submission" date="2018-10" db="EMBL/GenBank/DDBJ databases">
        <title>Bradyrhizobium sp. nov., effective nodules isolated from peanut in China.</title>
        <authorList>
            <person name="Li Y."/>
        </authorList>
    </citation>
    <scope>NUCLEOTIDE SEQUENCE [LARGE SCALE GENOMIC DNA]</scope>
    <source>
        <strain evidence="4 6">CCBAU 53426</strain>
    </source>
</reference>
<dbReference type="PANTHER" id="PTHR43214:SF38">
    <property type="entry name" value="NITRATE_NITRITE RESPONSE REGULATOR PROTEIN NARL"/>
    <property type="match status" value="1"/>
</dbReference>
<dbReference type="KEGG" id="bgz:XH91_16485"/>
<dbReference type="SUPFAM" id="SSF46894">
    <property type="entry name" value="C-terminal effector domain of the bipartite response regulators"/>
    <property type="match status" value="1"/>
</dbReference>
<accession>A0AAE5X120</accession>
<dbReference type="PRINTS" id="PR00038">
    <property type="entry name" value="HTHLUXR"/>
</dbReference>
<dbReference type="Proteomes" id="UP000288972">
    <property type="component" value="Chromosome"/>
</dbReference>
<organism evidence="3 5">
    <name type="scientific">Bradyrhizobium guangzhouense</name>
    <dbReference type="NCBI Taxonomy" id="1325095"/>
    <lineage>
        <taxon>Bacteria</taxon>
        <taxon>Pseudomonadati</taxon>
        <taxon>Pseudomonadota</taxon>
        <taxon>Alphaproteobacteria</taxon>
        <taxon>Hyphomicrobiales</taxon>
        <taxon>Nitrobacteraceae</taxon>
        <taxon>Bradyrhizobium</taxon>
    </lineage>
</organism>
<evidence type="ECO:0000313" key="6">
    <source>
        <dbReference type="Proteomes" id="UP000290401"/>
    </source>
</evidence>